<name>A0A4Y7KQB2_PAPSO</name>
<dbReference type="Proteomes" id="UP000316621">
    <property type="component" value="Chromosome 8"/>
</dbReference>
<keyword evidence="1" id="KW-0472">Membrane</keyword>
<dbReference type="EMBL" id="CM010722">
    <property type="protein sequence ID" value="RZC75523.1"/>
    <property type="molecule type" value="Genomic_DNA"/>
</dbReference>
<sequence length="78" mass="8718">MFERKMGGCYAKSLLMSMLDVFSGFSLPRLQVHPLPDLFLVIGLRVVNPFQSIPWSIVIVLLCANLVEVPMSLLLPKS</sequence>
<accession>A0A4Y7KQB2</accession>
<evidence type="ECO:0000256" key="1">
    <source>
        <dbReference type="SAM" id="Phobius"/>
    </source>
</evidence>
<feature type="transmembrane region" description="Helical" evidence="1">
    <location>
        <begin position="52"/>
        <end position="75"/>
    </location>
</feature>
<proteinExistence type="predicted"/>
<evidence type="ECO:0000313" key="3">
    <source>
        <dbReference type="Proteomes" id="UP000316621"/>
    </source>
</evidence>
<reference evidence="2 3" key="1">
    <citation type="journal article" date="2018" name="Science">
        <title>The opium poppy genome and morphinan production.</title>
        <authorList>
            <person name="Guo L."/>
            <person name="Winzer T."/>
            <person name="Yang X."/>
            <person name="Li Y."/>
            <person name="Ning Z."/>
            <person name="He Z."/>
            <person name="Teodor R."/>
            <person name="Lu Y."/>
            <person name="Bowser T.A."/>
            <person name="Graham I.A."/>
            <person name="Ye K."/>
        </authorList>
    </citation>
    <scope>NUCLEOTIDE SEQUENCE [LARGE SCALE GENOMIC DNA]</scope>
    <source>
        <strain evidence="3">cv. HN1</strain>
        <tissue evidence="2">Leaves</tissue>
    </source>
</reference>
<keyword evidence="1" id="KW-1133">Transmembrane helix</keyword>
<organism evidence="2 3">
    <name type="scientific">Papaver somniferum</name>
    <name type="common">Opium poppy</name>
    <dbReference type="NCBI Taxonomy" id="3469"/>
    <lineage>
        <taxon>Eukaryota</taxon>
        <taxon>Viridiplantae</taxon>
        <taxon>Streptophyta</taxon>
        <taxon>Embryophyta</taxon>
        <taxon>Tracheophyta</taxon>
        <taxon>Spermatophyta</taxon>
        <taxon>Magnoliopsida</taxon>
        <taxon>Ranunculales</taxon>
        <taxon>Papaveraceae</taxon>
        <taxon>Papaveroideae</taxon>
        <taxon>Papaver</taxon>
    </lineage>
</organism>
<gene>
    <name evidence="2" type="ORF">C5167_051003</name>
</gene>
<keyword evidence="1" id="KW-0812">Transmembrane</keyword>
<keyword evidence="3" id="KW-1185">Reference proteome</keyword>
<dbReference type="AlphaFoldDB" id="A0A4Y7KQB2"/>
<protein>
    <submittedName>
        <fullName evidence="2">Uncharacterized protein</fullName>
    </submittedName>
</protein>
<dbReference type="Gramene" id="RZC75523">
    <property type="protein sequence ID" value="RZC75523"/>
    <property type="gene ID" value="C5167_051003"/>
</dbReference>
<evidence type="ECO:0000313" key="2">
    <source>
        <dbReference type="EMBL" id="RZC75523.1"/>
    </source>
</evidence>